<dbReference type="SUPFAM" id="SSF52540">
    <property type="entry name" value="P-loop containing nucleoside triphosphate hydrolases"/>
    <property type="match status" value="1"/>
</dbReference>
<dbReference type="Proteomes" id="UP000005019">
    <property type="component" value="Unassembled WGS sequence"/>
</dbReference>
<dbReference type="EMBL" id="AFHG01000048">
    <property type="protein sequence ID" value="EGK71683.1"/>
    <property type="molecule type" value="Genomic_DNA"/>
</dbReference>
<reference evidence="1 2" key="1">
    <citation type="journal article" date="2011" name="J. Bacteriol.">
        <title>Genome sequence of Methyloversatilis universalis FAM5T, a methylotrophic representative of the order Rhodocyclales.</title>
        <authorList>
            <person name="Kittichotirat W."/>
            <person name="Good N.M."/>
            <person name="Hall R."/>
            <person name="Bringel F."/>
            <person name="Lajus A."/>
            <person name="Medigue C."/>
            <person name="Smalley N.E."/>
            <person name="Beck D."/>
            <person name="Bumgarner R."/>
            <person name="Vuilleumier S."/>
            <person name="Kalyuzhnaya M.G."/>
        </authorList>
    </citation>
    <scope>NUCLEOTIDE SEQUENCE [LARGE SCALE GENOMIC DNA]</scope>
    <source>
        <strain evidence="2">ATCC BAA-1314 / JCM 13912 / FAM5</strain>
    </source>
</reference>
<organism evidence="1 2">
    <name type="scientific">Methyloversatilis universalis (strain ATCC BAA-1314 / DSM 25237 / JCM 13912 / CCUG 52030 / FAM5)</name>
    <dbReference type="NCBI Taxonomy" id="1000565"/>
    <lineage>
        <taxon>Bacteria</taxon>
        <taxon>Pseudomonadati</taxon>
        <taxon>Pseudomonadota</taxon>
        <taxon>Betaproteobacteria</taxon>
        <taxon>Nitrosomonadales</taxon>
        <taxon>Sterolibacteriaceae</taxon>
        <taxon>Methyloversatilis</taxon>
    </lineage>
</organism>
<name>F5RCA3_METUF</name>
<dbReference type="RefSeq" id="WP_008061093.1">
    <property type="nucleotide sequence ID" value="NZ_AFHG01000048.1"/>
</dbReference>
<sequence>MAEIICVIGNKGGTGKTTLSHMLCQGLGLLNQRSVCVLTDLGREPLDPEGRRYLTADARSRDALAKVVDKIRGLNKWMGVIDGGANRSEMDRHLYGLAHLVLLPFRDSHEDIRTVMQDLETFPRALAIPTQWPTNPWAREAADKLVESQLGQYRNRILEPVFAISSSKLLLQKRIPDSLPSPLANACRRVASPVLDILRIDHEEVDIDAEDTMEHAVPAHAHPQADSEQVIGTTH</sequence>
<dbReference type="AlphaFoldDB" id="F5RCA3"/>
<gene>
    <name evidence="1" type="ORF">METUNv1_01906</name>
</gene>
<dbReference type="eggNOG" id="COG1192">
    <property type="taxonomic scope" value="Bacteria"/>
</dbReference>
<dbReference type="InterPro" id="IPR027417">
    <property type="entry name" value="P-loop_NTPase"/>
</dbReference>
<dbReference type="Gene3D" id="3.40.50.300">
    <property type="entry name" value="P-loop containing nucleotide triphosphate hydrolases"/>
    <property type="match status" value="1"/>
</dbReference>
<proteinExistence type="predicted"/>
<comment type="caution">
    <text evidence="1">The sequence shown here is derived from an EMBL/GenBank/DDBJ whole genome shotgun (WGS) entry which is preliminary data.</text>
</comment>
<evidence type="ECO:0000313" key="1">
    <source>
        <dbReference type="EMBL" id="EGK71683.1"/>
    </source>
</evidence>
<accession>F5RCA3</accession>
<evidence type="ECO:0008006" key="3">
    <source>
        <dbReference type="Google" id="ProtNLM"/>
    </source>
</evidence>
<protein>
    <recommendedName>
        <fullName evidence="3">CobQ/CobB/MinD/ParA nucleotide binding domain-containing protein</fullName>
    </recommendedName>
</protein>
<keyword evidence="2" id="KW-1185">Reference proteome</keyword>
<evidence type="ECO:0000313" key="2">
    <source>
        <dbReference type="Proteomes" id="UP000005019"/>
    </source>
</evidence>
<dbReference type="OrthoDB" id="8680634at2"/>
<dbReference type="STRING" id="1000565.METUNv1_01906"/>